<proteinExistence type="predicted"/>
<reference evidence="1 2" key="1">
    <citation type="journal article" date="2012" name="Appl. Environ. Microbiol.">
        <title>Short-read sequencing for genomic analysis of the brown rot fungus Fibroporia radiculosa.</title>
        <authorList>
            <person name="Tang J.D."/>
            <person name="Perkins A.D."/>
            <person name="Sonstegard T.S."/>
            <person name="Schroeder S.G."/>
            <person name="Burgess S.C."/>
            <person name="Diehl S.V."/>
        </authorList>
    </citation>
    <scope>NUCLEOTIDE SEQUENCE [LARGE SCALE GENOMIC DNA]</scope>
    <source>
        <strain evidence="1 2">TFFH 294</strain>
    </source>
</reference>
<dbReference type="EMBL" id="HE797207">
    <property type="protein sequence ID" value="CCM05812.1"/>
    <property type="molecule type" value="Genomic_DNA"/>
</dbReference>
<organism evidence="1 2">
    <name type="scientific">Fibroporia radiculosa</name>
    <dbReference type="NCBI Taxonomy" id="599839"/>
    <lineage>
        <taxon>Eukaryota</taxon>
        <taxon>Fungi</taxon>
        <taxon>Dikarya</taxon>
        <taxon>Basidiomycota</taxon>
        <taxon>Agaricomycotina</taxon>
        <taxon>Agaricomycetes</taxon>
        <taxon>Polyporales</taxon>
        <taxon>Fibroporiaceae</taxon>
        <taxon>Fibroporia</taxon>
    </lineage>
</organism>
<dbReference type="OrthoDB" id="3164835at2759"/>
<keyword evidence="2" id="KW-1185">Reference proteome</keyword>
<name>J4I204_9APHY</name>
<sequence>MPQPNVSAQEDIHSPTGLPLIRVDEDSRTLDSLLRLCYPVDDPTLVKFSDIAPALKAATKYEMYEAQSLLKSASLSNDDKESLLCVYALACTLNFEDLAHRAALKYPQSQEAYYTPEMDQITSGAYFRFLQFLSRRPIQPTGNSHPRFHRQSLCRPPVCIPNVEDESWRTHLDAFRCASTIDRIILRSSDLVEFCLYKPILFLASAHFQSLFEDPQTGDKRNYVALKNVPVLNLEEDGQTLCLLLHFVYPLPSMNLQDIGVLTRVLDAAVKYRLQRAMNDIKVLLIEQARKEPLRLYFLAIHYGWEDEAKRMSEQLTGAIIDVYIPEMELVSAAAYRKLLVYRQSCRKAVMDVVHSLTTCIHQPPLYWSEVDPSLNPGDGGWIVKFTLRFLEANVICIPITGLRTAGDPMHYLRSLIRNFFTDSNKVGNKRKRHILNADELEKSLADAVKKINF</sequence>
<evidence type="ECO:0008006" key="3">
    <source>
        <dbReference type="Google" id="ProtNLM"/>
    </source>
</evidence>
<evidence type="ECO:0000313" key="1">
    <source>
        <dbReference type="EMBL" id="CCM05812.1"/>
    </source>
</evidence>
<accession>J4I204</accession>
<dbReference type="InParanoid" id="J4I204"/>
<dbReference type="Proteomes" id="UP000006352">
    <property type="component" value="Unassembled WGS sequence"/>
</dbReference>
<gene>
    <name evidence="1" type="ORF">FIBRA_08046</name>
</gene>
<protein>
    <recommendedName>
        <fullName evidence="3">BTB domain-containing protein</fullName>
    </recommendedName>
</protein>
<dbReference type="HOGENOM" id="CLU_034203_2_0_1"/>
<evidence type="ECO:0000313" key="2">
    <source>
        <dbReference type="Proteomes" id="UP000006352"/>
    </source>
</evidence>
<dbReference type="GeneID" id="24100723"/>
<dbReference type="Gene3D" id="3.30.710.10">
    <property type="entry name" value="Potassium Channel Kv1.1, Chain A"/>
    <property type="match status" value="1"/>
</dbReference>
<dbReference type="AlphaFoldDB" id="J4I204"/>
<dbReference type="RefSeq" id="XP_012185095.1">
    <property type="nucleotide sequence ID" value="XM_012329705.1"/>
</dbReference>
<dbReference type="STRING" id="599839.J4I204"/>
<dbReference type="InterPro" id="IPR011333">
    <property type="entry name" value="SKP1/BTB/POZ_sf"/>
</dbReference>